<comment type="caution">
    <text evidence="1">The sequence shown here is derived from an EMBL/GenBank/DDBJ whole genome shotgun (WGS) entry which is preliminary data.</text>
</comment>
<name>A0ABP9VHD1_9BACT</name>
<dbReference type="EMBL" id="BAABRO010000001">
    <property type="protein sequence ID" value="GAA5504624.1"/>
    <property type="molecule type" value="Genomic_DNA"/>
</dbReference>
<sequence>MKCVCDACGCVFLHDHNYPDSPATPVSYSQIAPEFEELPDQDKTKAHEWLAAVARRPNCVSNFLFVETGNLSTLTFLTHHNWIAGKIEYANDTYRLTDAGADALIALNSERGDPALNRQLDG</sequence>
<evidence type="ECO:0000313" key="2">
    <source>
        <dbReference type="Proteomes" id="UP001416858"/>
    </source>
</evidence>
<dbReference type="Proteomes" id="UP001416858">
    <property type="component" value="Unassembled WGS sequence"/>
</dbReference>
<keyword evidence="2" id="KW-1185">Reference proteome</keyword>
<proteinExistence type="predicted"/>
<gene>
    <name evidence="1" type="ORF">Rcae01_00063</name>
</gene>
<evidence type="ECO:0000313" key="1">
    <source>
        <dbReference type="EMBL" id="GAA5504624.1"/>
    </source>
</evidence>
<dbReference type="RefSeq" id="WP_345681688.1">
    <property type="nucleotide sequence ID" value="NZ_BAABRO010000001.1"/>
</dbReference>
<organism evidence="1 2">
    <name type="scientific">Novipirellula caenicola</name>
    <dbReference type="NCBI Taxonomy" id="1536901"/>
    <lineage>
        <taxon>Bacteria</taxon>
        <taxon>Pseudomonadati</taxon>
        <taxon>Planctomycetota</taxon>
        <taxon>Planctomycetia</taxon>
        <taxon>Pirellulales</taxon>
        <taxon>Pirellulaceae</taxon>
        <taxon>Novipirellula</taxon>
    </lineage>
</organism>
<protein>
    <submittedName>
        <fullName evidence="1">Uncharacterized protein</fullName>
    </submittedName>
</protein>
<reference evidence="1 2" key="1">
    <citation type="submission" date="2024-02" db="EMBL/GenBank/DDBJ databases">
        <title>Rhodopirellula caenicola NBRC 110016.</title>
        <authorList>
            <person name="Ichikawa N."/>
            <person name="Katano-Makiyama Y."/>
            <person name="Hidaka K."/>
        </authorList>
    </citation>
    <scope>NUCLEOTIDE SEQUENCE [LARGE SCALE GENOMIC DNA]</scope>
    <source>
        <strain evidence="1 2">NBRC 110016</strain>
    </source>
</reference>
<accession>A0ABP9VHD1</accession>